<dbReference type="SMART" id="SM00387">
    <property type="entry name" value="HATPase_c"/>
    <property type="match status" value="1"/>
</dbReference>
<dbReference type="Pfam" id="PF00512">
    <property type="entry name" value="HisKA"/>
    <property type="match status" value="1"/>
</dbReference>
<dbReference type="InterPro" id="IPR050428">
    <property type="entry name" value="TCS_sensor_his_kinase"/>
</dbReference>
<evidence type="ECO:0000256" key="2">
    <source>
        <dbReference type="ARBA" id="ARBA00004236"/>
    </source>
</evidence>
<name>A0ABT1KE69_9ACTN</name>
<comment type="subcellular location">
    <subcellularLocation>
        <location evidence="2">Cell membrane</location>
    </subcellularLocation>
</comment>
<evidence type="ECO:0000259" key="13">
    <source>
        <dbReference type="PROSITE" id="PS50885"/>
    </source>
</evidence>
<dbReference type="InterPro" id="IPR005467">
    <property type="entry name" value="His_kinase_dom"/>
</dbReference>
<dbReference type="PRINTS" id="PR00344">
    <property type="entry name" value="BCTRLSENSOR"/>
</dbReference>
<dbReference type="CDD" id="cd00082">
    <property type="entry name" value="HisKA"/>
    <property type="match status" value="1"/>
</dbReference>
<dbReference type="InterPro" id="IPR003594">
    <property type="entry name" value="HATPase_dom"/>
</dbReference>
<feature type="domain" description="Histidine kinase" evidence="12">
    <location>
        <begin position="236"/>
        <end position="451"/>
    </location>
</feature>
<evidence type="ECO:0000256" key="9">
    <source>
        <dbReference type="ARBA" id="ARBA00023012"/>
    </source>
</evidence>
<dbReference type="Proteomes" id="UP001320766">
    <property type="component" value="Unassembled WGS sequence"/>
</dbReference>
<evidence type="ECO:0000256" key="8">
    <source>
        <dbReference type="ARBA" id="ARBA00022989"/>
    </source>
</evidence>
<dbReference type="SUPFAM" id="SSF55874">
    <property type="entry name" value="ATPase domain of HSP90 chaperone/DNA topoisomerase II/histidine kinase"/>
    <property type="match status" value="1"/>
</dbReference>
<protein>
    <recommendedName>
        <fullName evidence="3">histidine kinase</fullName>
        <ecNumber evidence="3">2.7.13.3</ecNumber>
    </recommendedName>
</protein>
<dbReference type="GO" id="GO:0016301">
    <property type="term" value="F:kinase activity"/>
    <property type="evidence" value="ECO:0007669"/>
    <property type="project" value="UniProtKB-KW"/>
</dbReference>
<evidence type="ECO:0000259" key="12">
    <source>
        <dbReference type="PROSITE" id="PS50109"/>
    </source>
</evidence>
<dbReference type="InterPro" id="IPR003660">
    <property type="entry name" value="HAMP_dom"/>
</dbReference>
<evidence type="ECO:0000256" key="7">
    <source>
        <dbReference type="ARBA" id="ARBA00022777"/>
    </source>
</evidence>
<feature type="domain" description="HAMP" evidence="13">
    <location>
        <begin position="175"/>
        <end position="228"/>
    </location>
</feature>
<organism evidence="14 15">
    <name type="scientific">Nonomuraea roseoviolacea subsp. carminata</name>
    <dbReference type="NCBI Taxonomy" id="160689"/>
    <lineage>
        <taxon>Bacteria</taxon>
        <taxon>Bacillati</taxon>
        <taxon>Actinomycetota</taxon>
        <taxon>Actinomycetes</taxon>
        <taxon>Streptosporangiales</taxon>
        <taxon>Streptosporangiaceae</taxon>
        <taxon>Nonomuraea</taxon>
    </lineage>
</organism>
<gene>
    <name evidence="14" type="ORF">HD595_007999</name>
</gene>
<dbReference type="Pfam" id="PF02518">
    <property type="entry name" value="HATPase_c"/>
    <property type="match status" value="1"/>
</dbReference>
<dbReference type="PANTHER" id="PTHR45436">
    <property type="entry name" value="SENSOR HISTIDINE KINASE YKOH"/>
    <property type="match status" value="1"/>
</dbReference>
<dbReference type="RefSeq" id="WP_253778604.1">
    <property type="nucleotide sequence ID" value="NZ_BAAAVE010000011.1"/>
</dbReference>
<evidence type="ECO:0000256" key="5">
    <source>
        <dbReference type="ARBA" id="ARBA00022679"/>
    </source>
</evidence>
<accession>A0ABT1KE69</accession>
<dbReference type="InterPro" id="IPR003661">
    <property type="entry name" value="HisK_dim/P_dom"/>
</dbReference>
<dbReference type="InterPro" id="IPR036890">
    <property type="entry name" value="HATPase_C_sf"/>
</dbReference>
<keyword evidence="8 11" id="KW-1133">Transmembrane helix</keyword>
<dbReference type="EC" id="2.7.13.3" evidence="3"/>
<keyword evidence="5" id="KW-0808">Transferase</keyword>
<reference evidence="14 15" key="1">
    <citation type="submission" date="2022-06" db="EMBL/GenBank/DDBJ databases">
        <title>Sequencing the genomes of 1000 actinobacteria strains.</title>
        <authorList>
            <person name="Klenk H.-P."/>
        </authorList>
    </citation>
    <scope>NUCLEOTIDE SEQUENCE [LARGE SCALE GENOMIC DNA]</scope>
    <source>
        <strain evidence="14 15">DSM 44170</strain>
    </source>
</reference>
<dbReference type="SMART" id="SM00304">
    <property type="entry name" value="HAMP"/>
    <property type="match status" value="1"/>
</dbReference>
<evidence type="ECO:0000256" key="4">
    <source>
        <dbReference type="ARBA" id="ARBA00022553"/>
    </source>
</evidence>
<evidence type="ECO:0000256" key="3">
    <source>
        <dbReference type="ARBA" id="ARBA00012438"/>
    </source>
</evidence>
<dbReference type="Gene3D" id="6.10.340.10">
    <property type="match status" value="1"/>
</dbReference>
<dbReference type="PANTHER" id="PTHR45436:SF5">
    <property type="entry name" value="SENSOR HISTIDINE KINASE TRCS"/>
    <property type="match status" value="1"/>
</dbReference>
<dbReference type="CDD" id="cd00075">
    <property type="entry name" value="HATPase"/>
    <property type="match status" value="1"/>
</dbReference>
<dbReference type="PROSITE" id="PS50109">
    <property type="entry name" value="HIS_KIN"/>
    <property type="match status" value="1"/>
</dbReference>
<dbReference type="SUPFAM" id="SSF47384">
    <property type="entry name" value="Homodimeric domain of signal transducing histidine kinase"/>
    <property type="match status" value="1"/>
</dbReference>
<evidence type="ECO:0000256" key="11">
    <source>
        <dbReference type="SAM" id="Phobius"/>
    </source>
</evidence>
<keyword evidence="4" id="KW-0597">Phosphoprotein</keyword>
<dbReference type="Gene3D" id="1.10.287.130">
    <property type="match status" value="1"/>
</dbReference>
<keyword evidence="15" id="KW-1185">Reference proteome</keyword>
<evidence type="ECO:0000313" key="14">
    <source>
        <dbReference type="EMBL" id="MCP2351877.1"/>
    </source>
</evidence>
<dbReference type="CDD" id="cd06225">
    <property type="entry name" value="HAMP"/>
    <property type="match status" value="1"/>
</dbReference>
<dbReference type="InterPro" id="IPR004358">
    <property type="entry name" value="Sig_transdc_His_kin-like_C"/>
</dbReference>
<dbReference type="EMBL" id="JAMZEC010000001">
    <property type="protein sequence ID" value="MCP2351877.1"/>
    <property type="molecule type" value="Genomic_DNA"/>
</dbReference>
<keyword evidence="6 11" id="KW-0812">Transmembrane</keyword>
<evidence type="ECO:0000313" key="15">
    <source>
        <dbReference type="Proteomes" id="UP001320766"/>
    </source>
</evidence>
<dbReference type="PROSITE" id="PS50885">
    <property type="entry name" value="HAMP"/>
    <property type="match status" value="1"/>
</dbReference>
<proteinExistence type="predicted"/>
<sequence>MRLLVVYLVASTVLAVSGGIVFERQLRDGLITSMDTALQARAGEIAQVVPEAGTELNFQDEPERLTSSRATFAQIFAPSGELVEASEATGRRPLLNAAELATARRSAGYLTRRLNGEVLRLRAEPVARPTGKWTIVVGGSLEPSQSAIARVRRDLLAAVAGLVLLGTAGVWLLAGTALRPVERMRLAAEDMHVRDPASRLEVPATRDEIARLGHTFNDLLARLQEAMRRQRRFVAEAGHELRSPLAVLQAELELAAKPGRSRAELAAAVDNAAEESRRLSRLADNLLFLAQSDEGVPLARPQRLPLAPILSRAVDAVTKRACRRAVGLRVDAPAGITADIDPDRLRQALDNLLDNALRATPPGGDIIVRARRQDGRILIEVIDSGPGFLEGFLPSAFERFRRADNTRTRDGEGAGLGLAIVQAVAEAHEGSAEAANQPASAGAVVRIILPR</sequence>
<keyword evidence="7 14" id="KW-0418">Kinase</keyword>
<dbReference type="Pfam" id="PF00672">
    <property type="entry name" value="HAMP"/>
    <property type="match status" value="1"/>
</dbReference>
<dbReference type="SMART" id="SM00388">
    <property type="entry name" value="HisKA"/>
    <property type="match status" value="1"/>
</dbReference>
<dbReference type="Gene3D" id="3.30.565.10">
    <property type="entry name" value="Histidine kinase-like ATPase, C-terminal domain"/>
    <property type="match status" value="1"/>
</dbReference>
<keyword evidence="10 11" id="KW-0472">Membrane</keyword>
<evidence type="ECO:0000256" key="6">
    <source>
        <dbReference type="ARBA" id="ARBA00022692"/>
    </source>
</evidence>
<evidence type="ECO:0000256" key="1">
    <source>
        <dbReference type="ARBA" id="ARBA00000085"/>
    </source>
</evidence>
<comment type="caution">
    <text evidence="14">The sequence shown here is derived from an EMBL/GenBank/DDBJ whole genome shotgun (WGS) entry which is preliminary data.</text>
</comment>
<comment type="catalytic activity">
    <reaction evidence="1">
        <text>ATP + protein L-histidine = ADP + protein N-phospho-L-histidine.</text>
        <dbReference type="EC" id="2.7.13.3"/>
    </reaction>
</comment>
<feature type="transmembrane region" description="Helical" evidence="11">
    <location>
        <begin position="155"/>
        <end position="178"/>
    </location>
</feature>
<evidence type="ECO:0000256" key="10">
    <source>
        <dbReference type="ARBA" id="ARBA00023136"/>
    </source>
</evidence>
<keyword evidence="9" id="KW-0902">Two-component regulatory system</keyword>
<dbReference type="InterPro" id="IPR036097">
    <property type="entry name" value="HisK_dim/P_sf"/>
</dbReference>